<organism evidence="2 3">
    <name type="scientific">Salix viminalis</name>
    <name type="common">Common osier</name>
    <name type="synonym">Basket willow</name>
    <dbReference type="NCBI Taxonomy" id="40686"/>
    <lineage>
        <taxon>Eukaryota</taxon>
        <taxon>Viridiplantae</taxon>
        <taxon>Streptophyta</taxon>
        <taxon>Embryophyta</taxon>
        <taxon>Tracheophyta</taxon>
        <taxon>Spermatophyta</taxon>
        <taxon>Magnoliopsida</taxon>
        <taxon>eudicotyledons</taxon>
        <taxon>Gunneridae</taxon>
        <taxon>Pentapetalae</taxon>
        <taxon>rosids</taxon>
        <taxon>fabids</taxon>
        <taxon>Malpighiales</taxon>
        <taxon>Salicaceae</taxon>
        <taxon>Saliceae</taxon>
        <taxon>Salix</taxon>
    </lineage>
</organism>
<proteinExistence type="predicted"/>
<comment type="caution">
    <text evidence="2">The sequence shown here is derived from an EMBL/GenBank/DDBJ whole genome shotgun (WGS) entry which is preliminary data.</text>
</comment>
<sequence>MAMAFTFTLQSLTFLSQNPNFLSSKPTSFKPHGKFYPNTTDNDPPEAPEDTAHGVSKWEQVHIQASRARKAQEEDYKKNQSTFLKAIADTEVNPNSLNSDGDDLFGEIDKAIVMERQELVKQGLLKQKDIKESSDVMKGIEELEPEEVVDLEEIDELTGLTVIDTDSDEEGSSGFDVGLGEKSGKSNAEASLDEKSFDLDFDSIGKVNIVEPKFKMSLAELLDESKVVPGFGFGGFGGGDYWYTG</sequence>
<dbReference type="Proteomes" id="UP001151529">
    <property type="component" value="Chromosome 1"/>
</dbReference>
<name>A0A9Q0TMU4_SALVM</name>
<feature type="region of interest" description="Disordered" evidence="1">
    <location>
        <begin position="165"/>
        <end position="184"/>
    </location>
</feature>
<feature type="region of interest" description="Disordered" evidence="1">
    <location>
        <begin position="26"/>
        <end position="53"/>
    </location>
</feature>
<evidence type="ECO:0000256" key="1">
    <source>
        <dbReference type="SAM" id="MobiDB-lite"/>
    </source>
</evidence>
<evidence type="ECO:0000313" key="3">
    <source>
        <dbReference type="Proteomes" id="UP001151529"/>
    </source>
</evidence>
<dbReference type="EMBL" id="JAPFFL010000007">
    <property type="protein sequence ID" value="KAJ6714453.1"/>
    <property type="molecule type" value="Genomic_DNA"/>
</dbReference>
<protein>
    <submittedName>
        <fullName evidence="2">Uncharacterized protein</fullName>
    </submittedName>
</protein>
<dbReference type="OrthoDB" id="10581627at2759"/>
<reference evidence="2" key="2">
    <citation type="journal article" date="2023" name="Int. J. Mol. Sci.">
        <title>De Novo Assembly and Annotation of 11 Diverse Shrub Willow (Salix) Genomes Reveals Novel Gene Organization in Sex-Linked Regions.</title>
        <authorList>
            <person name="Hyden B."/>
            <person name="Feng K."/>
            <person name="Yates T.B."/>
            <person name="Jawdy S."/>
            <person name="Cereghino C."/>
            <person name="Smart L.B."/>
            <person name="Muchero W."/>
        </authorList>
    </citation>
    <scope>NUCLEOTIDE SEQUENCE [LARGE SCALE GENOMIC DNA]</scope>
    <source>
        <tissue evidence="2">Shoot tip</tissue>
    </source>
</reference>
<accession>A0A9Q0TMU4</accession>
<evidence type="ECO:0000313" key="2">
    <source>
        <dbReference type="EMBL" id="KAJ6714453.1"/>
    </source>
</evidence>
<dbReference type="AlphaFoldDB" id="A0A9Q0TMU4"/>
<reference evidence="2" key="1">
    <citation type="submission" date="2022-11" db="EMBL/GenBank/DDBJ databases">
        <authorList>
            <person name="Hyden B.L."/>
            <person name="Feng K."/>
            <person name="Yates T."/>
            <person name="Jawdy S."/>
            <person name="Smart L.B."/>
            <person name="Muchero W."/>
        </authorList>
    </citation>
    <scope>NUCLEOTIDE SEQUENCE</scope>
    <source>
        <tissue evidence="2">Shoot tip</tissue>
    </source>
</reference>
<keyword evidence="3" id="KW-1185">Reference proteome</keyword>
<gene>
    <name evidence="2" type="ORF">OIU85_026005</name>
</gene>